<gene>
    <name evidence="1" type="ORF">SLA_7149</name>
</gene>
<sequence>MTEHEQQSPPAAEIILSASASQGLVAIPVGEKYQWADTALRLTAGFERHETGIHTLRDITALQAVMPKLLRTARRHRAVVTAGTRPYIGDYATALAARLPGTWTANVEICAHPVWQGDWLPLLWDSGELVQAVEHRRVTCMAVLDNGTGTELLLIERPDHAEGHLLGAFASSTFDDSYENVFAPRSVVLVASPERAASLVAGQFLPAYERAVHARLLDAVEAGHTGIEQVRTARSDARQDALVRLDGQDVKDPANLFWRLRPHAAQLLDRTRASVAPGHPDTAALGRLHSLLNPPGYAARSSVLRVPPPPAPVTADDVRRWRADATVLLHHARLAMPPGPSAGASPVLVAPLRALPAPPASPPRGR</sequence>
<protein>
    <submittedName>
        <fullName evidence="1">Uncharacterized protein</fullName>
    </submittedName>
</protein>
<dbReference type="EMBL" id="AP017424">
    <property type="protein sequence ID" value="BAU88015.1"/>
    <property type="molecule type" value="Genomic_DNA"/>
</dbReference>
<dbReference type="KEGG" id="slau:SLA_7149"/>
<dbReference type="AlphaFoldDB" id="A0A160P9I7"/>
<name>A0A160P9I7_STRLU</name>
<evidence type="ECO:0000313" key="1">
    <source>
        <dbReference type="EMBL" id="BAU88015.1"/>
    </source>
</evidence>
<dbReference type="Proteomes" id="UP000217676">
    <property type="component" value="Chromosome"/>
</dbReference>
<accession>A0A160P9I7</accession>
<evidence type="ECO:0000313" key="2">
    <source>
        <dbReference type="Proteomes" id="UP000217676"/>
    </source>
</evidence>
<reference evidence="1 2" key="1">
    <citation type="journal article" date="2016" name="Genome Announc.">
        <title>Complete Genome Sequence of Thiostrepton-Producing Streptomyces laurentii ATCC 31255.</title>
        <authorList>
            <person name="Doi K."/>
            <person name="Fujino Y."/>
            <person name="Nagayoshi Y."/>
            <person name="Ohshima T."/>
            <person name="Ogata S."/>
        </authorList>
    </citation>
    <scope>NUCLEOTIDE SEQUENCE [LARGE SCALE GENOMIC DNA]</scope>
    <source>
        <strain evidence="1 2">ATCC 31255</strain>
    </source>
</reference>
<proteinExistence type="predicted"/>
<keyword evidence="2" id="KW-1185">Reference proteome</keyword>
<organism evidence="1 2">
    <name type="scientific">Streptomyces laurentii</name>
    <dbReference type="NCBI Taxonomy" id="39478"/>
    <lineage>
        <taxon>Bacteria</taxon>
        <taxon>Bacillati</taxon>
        <taxon>Actinomycetota</taxon>
        <taxon>Actinomycetes</taxon>
        <taxon>Kitasatosporales</taxon>
        <taxon>Streptomycetaceae</taxon>
        <taxon>Streptomyces</taxon>
    </lineage>
</organism>